<feature type="domain" description="SIS" evidence="5">
    <location>
        <begin position="100"/>
        <end position="230"/>
    </location>
</feature>
<dbReference type="RefSeq" id="WP_027099649.1">
    <property type="nucleotide sequence ID" value="NZ_CABHIH010000001.1"/>
</dbReference>
<dbReference type="GO" id="GO:0097367">
    <property type="term" value="F:carbohydrate derivative binding"/>
    <property type="evidence" value="ECO:0007669"/>
    <property type="project" value="InterPro"/>
</dbReference>
<evidence type="ECO:0000256" key="2">
    <source>
        <dbReference type="ARBA" id="ARBA00023125"/>
    </source>
</evidence>
<dbReference type="SUPFAM" id="SSF53697">
    <property type="entry name" value="SIS domain"/>
    <property type="match status" value="1"/>
</dbReference>
<evidence type="ECO:0000313" key="7">
    <source>
        <dbReference type="Proteomes" id="UP000092714"/>
    </source>
</evidence>
<dbReference type="Pfam" id="PF01380">
    <property type="entry name" value="SIS"/>
    <property type="match status" value="1"/>
</dbReference>
<dbReference type="InterPro" id="IPR046348">
    <property type="entry name" value="SIS_dom_sf"/>
</dbReference>
<dbReference type="InterPro" id="IPR009057">
    <property type="entry name" value="Homeodomain-like_sf"/>
</dbReference>
<comment type="caution">
    <text evidence="6">The sequence shown here is derived from an EMBL/GenBank/DDBJ whole genome shotgun (WGS) entry which is preliminary data.</text>
</comment>
<feature type="domain" description="HTH rpiR-type" evidence="4">
    <location>
        <begin position="1"/>
        <end position="75"/>
    </location>
</feature>
<dbReference type="InterPro" id="IPR000281">
    <property type="entry name" value="HTH_RpiR"/>
</dbReference>
<name>A0A174AZH0_9CLOT</name>
<dbReference type="GO" id="GO:1901135">
    <property type="term" value="P:carbohydrate derivative metabolic process"/>
    <property type="evidence" value="ECO:0007669"/>
    <property type="project" value="InterPro"/>
</dbReference>
<dbReference type="InterPro" id="IPR035472">
    <property type="entry name" value="RpiR-like_SIS"/>
</dbReference>
<dbReference type="AlphaFoldDB" id="A0A174AZH0"/>
<evidence type="ECO:0000259" key="5">
    <source>
        <dbReference type="PROSITE" id="PS51464"/>
    </source>
</evidence>
<proteinExistence type="predicted"/>
<gene>
    <name evidence="6" type="ORF">CP373A1_01770</name>
</gene>
<dbReference type="GO" id="GO:0003677">
    <property type="term" value="F:DNA binding"/>
    <property type="evidence" value="ECO:0007669"/>
    <property type="project" value="UniProtKB-KW"/>
</dbReference>
<evidence type="ECO:0000256" key="3">
    <source>
        <dbReference type="ARBA" id="ARBA00023163"/>
    </source>
</evidence>
<evidence type="ECO:0008006" key="8">
    <source>
        <dbReference type="Google" id="ProtNLM"/>
    </source>
</evidence>
<dbReference type="EMBL" id="MAPZ01000009">
    <property type="protein sequence ID" value="OBY12348.1"/>
    <property type="molecule type" value="Genomic_DNA"/>
</dbReference>
<dbReference type="Pfam" id="PF01418">
    <property type="entry name" value="HTH_6"/>
    <property type="match status" value="1"/>
</dbReference>
<keyword evidence="2" id="KW-0238">DNA-binding</keyword>
<dbReference type="InterPro" id="IPR047640">
    <property type="entry name" value="RpiR-like"/>
</dbReference>
<dbReference type="PROSITE" id="PS51464">
    <property type="entry name" value="SIS"/>
    <property type="match status" value="1"/>
</dbReference>
<keyword evidence="1" id="KW-0805">Transcription regulation</keyword>
<accession>A0A174AZH0</accession>
<keyword evidence="7" id="KW-1185">Reference proteome</keyword>
<dbReference type="GO" id="GO:0003700">
    <property type="term" value="F:DNA-binding transcription factor activity"/>
    <property type="evidence" value="ECO:0007669"/>
    <property type="project" value="InterPro"/>
</dbReference>
<dbReference type="OrthoDB" id="6590756at2"/>
<dbReference type="InterPro" id="IPR001347">
    <property type="entry name" value="SIS_dom"/>
</dbReference>
<dbReference type="eggNOG" id="COG1737">
    <property type="taxonomic scope" value="Bacteria"/>
</dbReference>
<sequence>MNIELLSHKHNLDTLERKLLQYLYDNIDEIKSIGIRKLASDNYTSTSMVYKLVKKLGFEGYSDMIHYISYTYNKSENNNENAYSKLYDTVKPYKKDFNSILSEYKNKQIVITGMGFSDIISNFISEALFLKGYSCAHTLHLQLLSPENKDNLLIIAISRSGKTSRLVELVEEANTHGFKIISFTANKNSKLAKASTLSVPIGSYDSFKSISEEFNTFFGELLLIFEYLTN</sequence>
<organism evidence="6 7">
    <name type="scientific">Clostridium paraputrificum</name>
    <dbReference type="NCBI Taxonomy" id="29363"/>
    <lineage>
        <taxon>Bacteria</taxon>
        <taxon>Bacillati</taxon>
        <taxon>Bacillota</taxon>
        <taxon>Clostridia</taxon>
        <taxon>Eubacteriales</taxon>
        <taxon>Clostridiaceae</taxon>
        <taxon>Clostridium</taxon>
    </lineage>
</organism>
<dbReference type="PANTHER" id="PTHR30514">
    <property type="entry name" value="GLUCOKINASE"/>
    <property type="match status" value="1"/>
</dbReference>
<reference evidence="6 7" key="1">
    <citation type="submission" date="2016-06" db="EMBL/GenBank/DDBJ databases">
        <authorList>
            <person name="Kjaerup R.B."/>
            <person name="Dalgaard T.S."/>
            <person name="Juul-Madsen H.R."/>
        </authorList>
    </citation>
    <scope>NUCLEOTIDE SEQUENCE [LARGE SCALE GENOMIC DNA]</scope>
    <source>
        <strain evidence="6 7">373-A1</strain>
    </source>
</reference>
<dbReference type="PROSITE" id="PS51071">
    <property type="entry name" value="HTH_RPIR"/>
    <property type="match status" value="1"/>
</dbReference>
<dbReference type="PANTHER" id="PTHR30514:SF21">
    <property type="entry name" value="RPIR-FAMILY TRANSCRIPTIONAL REGULATOR"/>
    <property type="match status" value="1"/>
</dbReference>
<evidence type="ECO:0000259" key="4">
    <source>
        <dbReference type="PROSITE" id="PS51071"/>
    </source>
</evidence>
<evidence type="ECO:0000313" key="6">
    <source>
        <dbReference type="EMBL" id="OBY12348.1"/>
    </source>
</evidence>
<keyword evidence="3" id="KW-0804">Transcription</keyword>
<dbReference type="Gene3D" id="3.40.50.10490">
    <property type="entry name" value="Glucose-6-phosphate isomerase like protein, domain 1"/>
    <property type="match status" value="1"/>
</dbReference>
<dbReference type="GeneID" id="42777493"/>
<dbReference type="SUPFAM" id="SSF46689">
    <property type="entry name" value="Homeodomain-like"/>
    <property type="match status" value="1"/>
</dbReference>
<dbReference type="Gene3D" id="1.10.10.10">
    <property type="entry name" value="Winged helix-like DNA-binding domain superfamily/Winged helix DNA-binding domain"/>
    <property type="match status" value="1"/>
</dbReference>
<evidence type="ECO:0000256" key="1">
    <source>
        <dbReference type="ARBA" id="ARBA00023015"/>
    </source>
</evidence>
<dbReference type="CDD" id="cd05013">
    <property type="entry name" value="SIS_RpiR"/>
    <property type="match status" value="1"/>
</dbReference>
<dbReference type="InterPro" id="IPR036388">
    <property type="entry name" value="WH-like_DNA-bd_sf"/>
</dbReference>
<protein>
    <recommendedName>
        <fullName evidence="8">MurR/RpiR family transcriptional regulator</fullName>
    </recommendedName>
</protein>
<dbReference type="Proteomes" id="UP000092714">
    <property type="component" value="Unassembled WGS sequence"/>
</dbReference>